<organism evidence="1 2">
    <name type="scientific">Sphingopyxis witflariensis</name>
    <dbReference type="NCBI Taxonomy" id="173675"/>
    <lineage>
        <taxon>Bacteria</taxon>
        <taxon>Pseudomonadati</taxon>
        <taxon>Pseudomonadota</taxon>
        <taxon>Alphaproteobacteria</taxon>
        <taxon>Sphingomonadales</taxon>
        <taxon>Sphingomonadaceae</taxon>
        <taxon>Sphingopyxis</taxon>
    </lineage>
</organism>
<keyword evidence="2" id="KW-1185">Reference proteome</keyword>
<reference evidence="1 2" key="1">
    <citation type="journal article" date="2002" name="Int. J. Syst. Evol. Microbiol.">
        <title>Sphingopyxis witflariensis sp. nov., isolated from activated sludge.</title>
        <authorList>
            <person name="Kampfer P."/>
            <person name="Witzenberger R."/>
            <person name="Denner E.B."/>
            <person name="Busse H.J."/>
            <person name="Neef A."/>
        </authorList>
    </citation>
    <scope>NUCLEOTIDE SEQUENCE [LARGE SCALE GENOMIC DNA]</scope>
    <source>
        <strain evidence="1 2">DSM 14551</strain>
    </source>
</reference>
<evidence type="ECO:0000313" key="1">
    <source>
        <dbReference type="EMBL" id="OWQ95108.1"/>
    </source>
</evidence>
<protein>
    <submittedName>
        <fullName evidence="1">Uncharacterized protein</fullName>
    </submittedName>
</protein>
<accession>A0A2D0AMX9</accession>
<name>A0A2D0AMX9_9SPHN</name>
<proteinExistence type="predicted"/>
<dbReference type="Proteomes" id="UP000197097">
    <property type="component" value="Unassembled WGS sequence"/>
</dbReference>
<comment type="caution">
    <text evidence="1">The sequence shown here is derived from an EMBL/GenBank/DDBJ whole genome shotgun (WGS) entry which is preliminary data.</text>
</comment>
<evidence type="ECO:0000313" key="2">
    <source>
        <dbReference type="Proteomes" id="UP000197097"/>
    </source>
</evidence>
<dbReference type="EMBL" id="NISJ01000008">
    <property type="protein sequence ID" value="OWQ95108.1"/>
    <property type="molecule type" value="Genomic_DNA"/>
</dbReference>
<dbReference type="AlphaFoldDB" id="A0A2D0AMX9"/>
<sequence length="64" mass="6926">MQKPDPFNPAAWLTRWAAVGGGWAAGHLIRPPGHDPIGANLLAAELDDDRRQALAEHLAMEMAE</sequence>
<gene>
    <name evidence="1" type="ORF">CDQ91_14400</name>
</gene>